<keyword evidence="1" id="KW-1185">Reference proteome</keyword>
<protein>
    <submittedName>
        <fullName evidence="2">Uncharacterized protein</fullName>
    </submittedName>
</protein>
<name>A0A915DWY5_9BILA</name>
<accession>A0A915DWY5</accession>
<dbReference type="AlphaFoldDB" id="A0A915DWY5"/>
<dbReference type="Proteomes" id="UP000887574">
    <property type="component" value="Unplaced"/>
</dbReference>
<evidence type="ECO:0000313" key="2">
    <source>
        <dbReference type="WBParaSite" id="jg23834"/>
    </source>
</evidence>
<evidence type="ECO:0000313" key="1">
    <source>
        <dbReference type="Proteomes" id="UP000887574"/>
    </source>
</evidence>
<organism evidence="1 2">
    <name type="scientific">Ditylenchus dipsaci</name>
    <dbReference type="NCBI Taxonomy" id="166011"/>
    <lineage>
        <taxon>Eukaryota</taxon>
        <taxon>Metazoa</taxon>
        <taxon>Ecdysozoa</taxon>
        <taxon>Nematoda</taxon>
        <taxon>Chromadorea</taxon>
        <taxon>Rhabditida</taxon>
        <taxon>Tylenchina</taxon>
        <taxon>Tylenchomorpha</taxon>
        <taxon>Sphaerularioidea</taxon>
        <taxon>Anguinidae</taxon>
        <taxon>Anguininae</taxon>
        <taxon>Ditylenchus</taxon>
    </lineage>
</organism>
<reference evidence="2" key="1">
    <citation type="submission" date="2022-11" db="UniProtKB">
        <authorList>
            <consortium name="WormBaseParasite"/>
        </authorList>
    </citation>
    <scope>IDENTIFICATION</scope>
</reference>
<sequence length="555" mass="63046">MCPPKDLNHAQVADLHFANVDVDALKDNVKEVLSLTESVVDGLEKLKKVGEKSAVLFKLLGPVGSVVATGLATVLKDDPEELEIVRQLQTDMTKRFDLLENQVSTLGTKIENTPALLGYDEKISLGVSRLEESYSATMNDQPREPFRSIYIESCRSVMISPFFMLDYIKRVVVDQCSPSTIHQTSLHVEAYAMLERIQKILGKAQKIGRSCSFTLQTKMALHKSGIYELLDQLETSIKDFDQVMEEESIRRVHSILRLLTNDIPGIERCLPNAVANLNMNKRSALDTLAGIVAYDVVRTIEMGGLCAALLFDEETRQKKLESMKYKVDLITSFLAEWIKKKLDSTWPDAIRTYAQQSVENDVTEVNNAAVYTPIAEKMRVIANERTYTDKKTATHDHQVLVMEAWTGPNYFYSFCGSAADKCIVVENFKMINFVICRHPIDLSSTFHKENAKRMNDWIARNQEGIKQMTQDKQSMMPLSDLLKTIRTFYDYRAFKAGTIVFVRKLFWLEPSTYINVGLATSHIAGLNETTVIETFCPHYLPDPVDHVRFKLFFFV</sequence>
<proteinExistence type="predicted"/>
<dbReference type="WBParaSite" id="jg23834">
    <property type="protein sequence ID" value="jg23834"/>
    <property type="gene ID" value="jg23834"/>
</dbReference>